<dbReference type="Proteomes" id="UP000464700">
    <property type="component" value="Chromosome"/>
</dbReference>
<protein>
    <submittedName>
        <fullName evidence="2">CbrC family protein</fullName>
    </submittedName>
</protein>
<reference evidence="2 3" key="1">
    <citation type="submission" date="2019-09" db="EMBL/GenBank/DDBJ databases">
        <title>Emergence of a chromosome-mediated tetracycline resistance gene in Proteus strain.</title>
        <authorList>
            <person name="He D."/>
            <person name="Wang L."/>
        </authorList>
    </citation>
    <scope>NUCLEOTIDE SEQUENCE [LARGE SCALE GENOMIC DNA]</scope>
    <source>
        <strain evidence="2 3">T60</strain>
    </source>
</reference>
<organism evidence="2 3">
    <name type="scientific">Proteus columbae</name>
    <dbReference type="NCBI Taxonomy" id="1987580"/>
    <lineage>
        <taxon>Bacteria</taxon>
        <taxon>Pseudomonadati</taxon>
        <taxon>Pseudomonadota</taxon>
        <taxon>Gammaproteobacteria</taxon>
        <taxon>Enterobacterales</taxon>
        <taxon>Morganellaceae</taxon>
        <taxon>Proteus</taxon>
    </lineage>
</organism>
<sequence>MKYHPEPIKTGAFITDDTVICDCCGKLRLYIDFS</sequence>
<comment type="similarity">
    <text evidence="1">Belongs to the UPF0167 family.</text>
</comment>
<name>A0A6I7DI77_9GAMM</name>
<accession>A0A6I7DI77</accession>
<dbReference type="EMBL" id="CP043925">
    <property type="protein sequence ID" value="QHN12577.1"/>
    <property type="molecule type" value="Genomic_DNA"/>
</dbReference>
<gene>
    <name evidence="2" type="ORF">F1325_17170</name>
</gene>
<evidence type="ECO:0000313" key="2">
    <source>
        <dbReference type="EMBL" id="QHN12577.1"/>
    </source>
</evidence>
<dbReference type="KEGG" id="pcol:F1325_17170"/>
<evidence type="ECO:0000256" key="1">
    <source>
        <dbReference type="ARBA" id="ARBA00008525"/>
    </source>
</evidence>
<dbReference type="InterPro" id="IPR005363">
    <property type="entry name" value="UPF0167"/>
</dbReference>
<dbReference type="AlphaFoldDB" id="A0A6I7DI77"/>
<evidence type="ECO:0000313" key="3">
    <source>
        <dbReference type="Proteomes" id="UP000464700"/>
    </source>
</evidence>
<dbReference type="RefSeq" id="WP_109373310.1">
    <property type="nucleotide sequence ID" value="NZ_CP043925.1"/>
</dbReference>
<proteinExistence type="inferred from homology"/>
<dbReference type="Pfam" id="PF03691">
    <property type="entry name" value="UPF0167"/>
    <property type="match status" value="1"/>
</dbReference>
<keyword evidence="3" id="KW-1185">Reference proteome</keyword>